<keyword evidence="4" id="KW-1185">Reference proteome</keyword>
<name>A0ABV8T238_9GAMM</name>
<evidence type="ECO:0000313" key="4">
    <source>
        <dbReference type="Proteomes" id="UP001595904"/>
    </source>
</evidence>
<evidence type="ECO:0000313" key="3">
    <source>
        <dbReference type="EMBL" id="MFC4313924.1"/>
    </source>
</evidence>
<dbReference type="EMBL" id="JBHSDU010000015">
    <property type="protein sequence ID" value="MFC4313924.1"/>
    <property type="molecule type" value="Genomic_DNA"/>
</dbReference>
<gene>
    <name evidence="3" type="ORF">ACFPN2_32925</name>
</gene>
<keyword evidence="2" id="KW-0732">Signal</keyword>
<feature type="region of interest" description="Disordered" evidence="1">
    <location>
        <begin position="39"/>
        <end position="58"/>
    </location>
</feature>
<dbReference type="RefSeq" id="WP_380604681.1">
    <property type="nucleotide sequence ID" value="NZ_JBHSDU010000015.1"/>
</dbReference>
<feature type="chain" id="PRO_5046595468" evidence="2">
    <location>
        <begin position="23"/>
        <end position="295"/>
    </location>
</feature>
<evidence type="ECO:0000256" key="2">
    <source>
        <dbReference type="SAM" id="SignalP"/>
    </source>
</evidence>
<evidence type="ECO:0000256" key="1">
    <source>
        <dbReference type="SAM" id="MobiDB-lite"/>
    </source>
</evidence>
<reference evidence="4" key="1">
    <citation type="journal article" date="2019" name="Int. J. Syst. Evol. Microbiol.">
        <title>The Global Catalogue of Microorganisms (GCM) 10K type strain sequencing project: providing services to taxonomists for standard genome sequencing and annotation.</title>
        <authorList>
            <consortium name="The Broad Institute Genomics Platform"/>
            <consortium name="The Broad Institute Genome Sequencing Center for Infectious Disease"/>
            <person name="Wu L."/>
            <person name="Ma J."/>
        </authorList>
    </citation>
    <scope>NUCLEOTIDE SEQUENCE [LARGE SCALE GENOMIC DNA]</scope>
    <source>
        <strain evidence="4">CGMCC 1.10759</strain>
    </source>
</reference>
<comment type="caution">
    <text evidence="3">The sequence shown here is derived from an EMBL/GenBank/DDBJ whole genome shotgun (WGS) entry which is preliminary data.</text>
</comment>
<accession>A0ABV8T238</accession>
<organism evidence="3 4">
    <name type="scientific">Steroidobacter flavus</name>
    <dbReference type="NCBI Taxonomy" id="1842136"/>
    <lineage>
        <taxon>Bacteria</taxon>
        <taxon>Pseudomonadati</taxon>
        <taxon>Pseudomonadota</taxon>
        <taxon>Gammaproteobacteria</taxon>
        <taxon>Steroidobacterales</taxon>
        <taxon>Steroidobacteraceae</taxon>
        <taxon>Steroidobacter</taxon>
    </lineage>
</organism>
<dbReference type="Proteomes" id="UP001595904">
    <property type="component" value="Unassembled WGS sequence"/>
</dbReference>
<feature type="signal peptide" evidence="2">
    <location>
        <begin position="1"/>
        <end position="22"/>
    </location>
</feature>
<proteinExistence type="predicted"/>
<feature type="region of interest" description="Disordered" evidence="1">
    <location>
        <begin position="270"/>
        <end position="295"/>
    </location>
</feature>
<protein>
    <submittedName>
        <fullName evidence="3">Uncharacterized protein</fullName>
    </submittedName>
</protein>
<sequence length="295" mass="32627">MLNIHRFTGGALLASLSLMASAQTPPDGDQTSQLMRGQAYTGPAQPTPRGLDGKPDLTGFWRPLKEPGKPGGNLGKDEPNFILPFNEVGKRALIYTQNHTVDPEAQCILGGIPRHNGSGLPFEILHTPQRLATTYNYNTSRLVTIDPKLKHGKNLEPLYFGHPIAHWEGDTLVIETRGLKDSVKDRIWLDENGNPTSDQTVVIERWSRPDYHHLKLEMTVTDLEYYSRPFTFKRTWARADEGLGQKEYACNESNLSGELIGPGAGVIGPDGNRGFGYSEPLPDVPPGPEAYETKE</sequence>